<organism evidence="1">
    <name type="scientific">Haemonchus placei</name>
    <name type="common">Barber's pole worm</name>
    <dbReference type="NCBI Taxonomy" id="6290"/>
    <lineage>
        <taxon>Eukaryota</taxon>
        <taxon>Metazoa</taxon>
        <taxon>Ecdysozoa</taxon>
        <taxon>Nematoda</taxon>
        <taxon>Chromadorea</taxon>
        <taxon>Rhabditida</taxon>
        <taxon>Rhabditina</taxon>
        <taxon>Rhabditomorpha</taxon>
        <taxon>Strongyloidea</taxon>
        <taxon>Trichostrongylidae</taxon>
        <taxon>Haemonchus</taxon>
    </lineage>
</organism>
<dbReference type="PANTHER" id="PTHR34311">
    <property type="entry name" value="PROTEIN CBG21698-RELATED"/>
    <property type="match status" value="1"/>
</dbReference>
<proteinExistence type="predicted"/>
<sequence>LYNWFLYKWGLTPGNTTNILNVCNQLEFFNGCMGNDRGCFQIQNLLLGTDLNNAFFIDGTLAMYQFNCGPGLNVLLHEGLACAQLVIDGFQNYLQQCVSTYMSSITYDFNSGCKYVKNLMDCWSAPFVGGSQNPPPGCRGAGRADAWWACEANRVFTLNQFPNCGYSCDVQQQSQQLERHLETHHKVENGKHYYKIPDYMAVVEGTVRVVEGLWMSD</sequence>
<dbReference type="AlphaFoldDB" id="A0A0N4WZ06"/>
<accession>A0A0N4WZ06</accession>
<dbReference type="WBParaSite" id="HPLM_0001714101-mRNA-1">
    <property type="protein sequence ID" value="HPLM_0001714101-mRNA-1"/>
    <property type="gene ID" value="HPLM_0001714101"/>
</dbReference>
<protein>
    <submittedName>
        <fullName evidence="1">C2H2-type domain-containing protein</fullName>
    </submittedName>
</protein>
<evidence type="ECO:0000313" key="1">
    <source>
        <dbReference type="WBParaSite" id="HPLM_0001714101-mRNA-1"/>
    </source>
</evidence>
<dbReference type="OMA" id="WACEANR"/>
<name>A0A0N4WZ06_HAEPC</name>
<reference evidence="1" key="1">
    <citation type="submission" date="2017-02" db="UniProtKB">
        <authorList>
            <consortium name="WormBaseParasite"/>
        </authorList>
    </citation>
    <scope>IDENTIFICATION</scope>
</reference>
<dbReference type="PANTHER" id="PTHR34311:SF5">
    <property type="entry name" value="SECRETED PROTEIN"/>
    <property type="match status" value="1"/>
</dbReference>